<comment type="similarity">
    <text evidence="2 4">Belongs to the RPF2 family.</text>
</comment>
<organism evidence="7 8">
    <name type="scientific">Acrasis kona</name>
    <dbReference type="NCBI Taxonomy" id="1008807"/>
    <lineage>
        <taxon>Eukaryota</taxon>
        <taxon>Discoba</taxon>
        <taxon>Heterolobosea</taxon>
        <taxon>Tetramitia</taxon>
        <taxon>Eutetramitia</taxon>
        <taxon>Acrasidae</taxon>
        <taxon>Acrasis</taxon>
    </lineage>
</organism>
<keyword evidence="8" id="KW-1185">Reference proteome</keyword>
<reference evidence="7 8" key="1">
    <citation type="submission" date="2024-03" db="EMBL/GenBank/DDBJ databases">
        <title>The Acrasis kona genome and developmental transcriptomes reveal deep origins of eukaryotic multicellular pathways.</title>
        <authorList>
            <person name="Sheikh S."/>
            <person name="Fu C.-J."/>
            <person name="Brown M.W."/>
            <person name="Baldauf S.L."/>
        </authorList>
    </citation>
    <scope>NUCLEOTIDE SEQUENCE [LARGE SCALE GENOMIC DNA]</scope>
    <source>
        <strain evidence="7 8">ATCC MYA-3509</strain>
    </source>
</reference>
<protein>
    <recommendedName>
        <fullName evidence="4">Ribosome production factor 2 homolog</fullName>
    </recommendedName>
    <alternativeName>
        <fullName evidence="4">Ribosome biogenesis protein RPF2 homolog</fullName>
    </alternativeName>
</protein>
<evidence type="ECO:0000313" key="7">
    <source>
        <dbReference type="EMBL" id="KAL0484105.1"/>
    </source>
</evidence>
<proteinExistence type="inferred from homology"/>
<dbReference type="GO" id="GO:0000463">
    <property type="term" value="P:maturation of LSU-rRNA from tricistronic rRNA transcript (SSU-rRNA, 5.8S rRNA, LSU-rRNA)"/>
    <property type="evidence" value="ECO:0007669"/>
    <property type="project" value="TreeGrafter"/>
</dbReference>
<comment type="caution">
    <text evidence="7">The sequence shown here is derived from an EMBL/GenBank/DDBJ whole genome shotgun (WGS) entry which is preliminary data.</text>
</comment>
<dbReference type="GO" id="GO:0000027">
    <property type="term" value="P:ribosomal large subunit assembly"/>
    <property type="evidence" value="ECO:0007669"/>
    <property type="project" value="InterPro"/>
</dbReference>
<dbReference type="GO" id="GO:0019843">
    <property type="term" value="F:rRNA binding"/>
    <property type="evidence" value="ECO:0007669"/>
    <property type="project" value="UniProtKB-UniRule"/>
</dbReference>
<feature type="region of interest" description="Disordered" evidence="5">
    <location>
        <begin position="282"/>
        <end position="324"/>
    </location>
</feature>
<evidence type="ECO:0000256" key="5">
    <source>
        <dbReference type="SAM" id="MobiDB-lite"/>
    </source>
</evidence>
<evidence type="ECO:0000259" key="6">
    <source>
        <dbReference type="PROSITE" id="PS50833"/>
    </source>
</evidence>
<accession>A0AAW2Z425</accession>
<evidence type="ECO:0000256" key="3">
    <source>
        <dbReference type="ARBA" id="ARBA00023242"/>
    </source>
</evidence>
<feature type="compositionally biased region" description="Basic and acidic residues" evidence="5">
    <location>
        <begin position="282"/>
        <end position="306"/>
    </location>
</feature>
<dbReference type="InterPro" id="IPR007109">
    <property type="entry name" value="Brix"/>
</dbReference>
<dbReference type="GO" id="GO:0005730">
    <property type="term" value="C:nucleolus"/>
    <property type="evidence" value="ECO:0007669"/>
    <property type="project" value="UniProtKB-SubCell"/>
</dbReference>
<gene>
    <name evidence="7" type="ORF">AKO1_004944</name>
</gene>
<name>A0AAW2Z425_9EUKA</name>
<dbReference type="Pfam" id="PF04427">
    <property type="entry name" value="Brix"/>
    <property type="match status" value="1"/>
</dbReference>
<evidence type="ECO:0000313" key="8">
    <source>
        <dbReference type="Proteomes" id="UP001431209"/>
    </source>
</evidence>
<evidence type="ECO:0000256" key="2">
    <source>
        <dbReference type="ARBA" id="ARBA00010782"/>
    </source>
</evidence>
<dbReference type="PANTHER" id="PTHR12728">
    <property type="entry name" value="BRIX DOMAIN CONTAINING PROTEIN"/>
    <property type="match status" value="1"/>
</dbReference>
<evidence type="ECO:0000256" key="4">
    <source>
        <dbReference type="RuleBase" id="RU367086"/>
    </source>
</evidence>
<dbReference type="PROSITE" id="PS50833">
    <property type="entry name" value="BRIX"/>
    <property type="match status" value="1"/>
</dbReference>
<feature type="domain" description="Brix" evidence="6">
    <location>
        <begin position="23"/>
        <end position="227"/>
    </location>
</feature>
<dbReference type="InterPro" id="IPR039770">
    <property type="entry name" value="Rpf2"/>
</dbReference>
<sequence>MVSKGLIKRNKEATQPKVIENSKTSVVISGRKQSQPLREVLSFINKLREPNNVNWTGQSHNYLPFEEVVEIENLSKHKDASLFFLGSHTKKRPNNLTVGRLFNYEMLDMIEFGVENYTPMKKKGVSNRVESKPCILFKGDAFVNDDNMKMAHNLLLDSLRGKEVKAINLLGLDHVIVCTALSNDTIQFSHYGVEYKPSGQQTPVVELVELGPNFDLKIRRTRFASSELRKKALEVPQELRKGRHHNKNITRDELGNTEARIHVDQQEIKTIAIKKFEALKKRSRDEIDKMNKKAGLDQERLQEKKNFSTTSSSDEPSAKKSKKQ</sequence>
<dbReference type="Proteomes" id="UP001431209">
    <property type="component" value="Unassembled WGS sequence"/>
</dbReference>
<keyword evidence="3 4" id="KW-0539">Nucleus</keyword>
<dbReference type="PANTHER" id="PTHR12728:SF0">
    <property type="entry name" value="RIBOSOME PRODUCTION FACTOR 2 HOMOLOG"/>
    <property type="match status" value="1"/>
</dbReference>
<dbReference type="AlphaFoldDB" id="A0AAW2Z425"/>
<dbReference type="SMART" id="SM00879">
    <property type="entry name" value="Brix"/>
    <property type="match status" value="1"/>
</dbReference>
<comment type="subcellular location">
    <subcellularLocation>
        <location evidence="1 4">Nucleus</location>
        <location evidence="1 4">Nucleolus</location>
    </subcellularLocation>
</comment>
<dbReference type="EMBL" id="JAOPGA020001022">
    <property type="protein sequence ID" value="KAL0484105.1"/>
    <property type="molecule type" value="Genomic_DNA"/>
</dbReference>
<evidence type="ECO:0000256" key="1">
    <source>
        <dbReference type="ARBA" id="ARBA00004604"/>
    </source>
</evidence>